<dbReference type="InterPro" id="IPR000792">
    <property type="entry name" value="Tscrpt_reg_LuxR_C"/>
</dbReference>
<dbReference type="GO" id="GO:0000160">
    <property type="term" value="P:phosphorelay signal transduction system"/>
    <property type="evidence" value="ECO:0007669"/>
    <property type="project" value="InterPro"/>
</dbReference>
<dbReference type="InterPro" id="IPR011006">
    <property type="entry name" value="CheY-like_superfamily"/>
</dbReference>
<dbReference type="InterPro" id="IPR016032">
    <property type="entry name" value="Sig_transdc_resp-reg_C-effctor"/>
</dbReference>
<dbReference type="Pfam" id="PF00196">
    <property type="entry name" value="GerE"/>
    <property type="match status" value="1"/>
</dbReference>
<dbReference type="KEGG" id="adin:H7849_17520"/>
<dbReference type="CDD" id="cd17535">
    <property type="entry name" value="REC_NarL-like"/>
    <property type="match status" value="1"/>
</dbReference>
<evidence type="ECO:0000313" key="6">
    <source>
        <dbReference type="EMBL" id="QNI30902.1"/>
    </source>
</evidence>
<evidence type="ECO:0000259" key="5">
    <source>
        <dbReference type="PROSITE" id="PS50110"/>
    </source>
</evidence>
<feature type="domain" description="Response regulatory" evidence="5">
    <location>
        <begin position="5"/>
        <end position="119"/>
    </location>
</feature>
<dbReference type="Gene3D" id="3.40.50.2300">
    <property type="match status" value="1"/>
</dbReference>
<accession>A0A7G8BED2</accession>
<dbReference type="SUPFAM" id="SSF52172">
    <property type="entry name" value="CheY-like"/>
    <property type="match status" value="1"/>
</dbReference>
<keyword evidence="2" id="KW-0238">DNA-binding</keyword>
<keyword evidence="7" id="KW-1185">Reference proteome</keyword>
<evidence type="ECO:0000256" key="1">
    <source>
        <dbReference type="ARBA" id="ARBA00022553"/>
    </source>
</evidence>
<protein>
    <submittedName>
        <fullName evidence="6">Response regulator transcription factor</fullName>
    </submittedName>
</protein>
<dbReference type="EMBL" id="CP060394">
    <property type="protein sequence ID" value="QNI30902.1"/>
    <property type="molecule type" value="Genomic_DNA"/>
</dbReference>
<dbReference type="CDD" id="cd06170">
    <property type="entry name" value="LuxR_C_like"/>
    <property type="match status" value="1"/>
</dbReference>
<dbReference type="Pfam" id="PF00072">
    <property type="entry name" value="Response_reg"/>
    <property type="match status" value="1"/>
</dbReference>
<dbReference type="InterPro" id="IPR001789">
    <property type="entry name" value="Sig_transdc_resp-reg_receiver"/>
</dbReference>
<dbReference type="SUPFAM" id="SSF46894">
    <property type="entry name" value="C-terminal effector domain of the bipartite response regulators"/>
    <property type="match status" value="1"/>
</dbReference>
<dbReference type="PANTHER" id="PTHR43214">
    <property type="entry name" value="TWO-COMPONENT RESPONSE REGULATOR"/>
    <property type="match status" value="1"/>
</dbReference>
<dbReference type="Proteomes" id="UP000515312">
    <property type="component" value="Chromosome"/>
</dbReference>
<sequence length="213" mass="24089">MRRTTILLADDHMMFCAGMQKLLEPVFEVIGCVQDGRALIKTAVEKNPDLVLVDVGMPLLNGLDAGRELKKLMPRVKLIFLTMNPDAEIASEAFRIGASGYLLKNSPGEELLQAVHNVIRGTSYVTPQIRHAMEEMFVRDPMSLNRPKALTDRQREVLQMLAEGQSMKEIAYILQISRRTVRFHKYKIMEELGIKTNSELVQYAIKHSVISPP</sequence>
<feature type="domain" description="HTH luxR-type" evidence="4">
    <location>
        <begin position="143"/>
        <end position="208"/>
    </location>
</feature>
<organism evidence="6 7">
    <name type="scientific">Alloacidobacterium dinghuense</name>
    <dbReference type="NCBI Taxonomy" id="2763107"/>
    <lineage>
        <taxon>Bacteria</taxon>
        <taxon>Pseudomonadati</taxon>
        <taxon>Acidobacteriota</taxon>
        <taxon>Terriglobia</taxon>
        <taxon>Terriglobales</taxon>
        <taxon>Acidobacteriaceae</taxon>
        <taxon>Alloacidobacterium</taxon>
    </lineage>
</organism>
<name>A0A7G8BED2_9BACT</name>
<proteinExistence type="predicted"/>
<dbReference type="SMART" id="SM00421">
    <property type="entry name" value="HTH_LUXR"/>
    <property type="match status" value="1"/>
</dbReference>
<dbReference type="AlphaFoldDB" id="A0A7G8BED2"/>
<keyword evidence="1 3" id="KW-0597">Phosphoprotein</keyword>
<reference evidence="6 7" key="1">
    <citation type="submission" date="2020-08" db="EMBL/GenBank/DDBJ databases">
        <title>Edaphobacter telluris sp. nov. and Acidobacterium dinghuensis sp. nov., two acidobacteria isolated from forest soil.</title>
        <authorList>
            <person name="Fu J."/>
            <person name="Qiu L."/>
        </authorList>
    </citation>
    <scope>NUCLEOTIDE SEQUENCE [LARGE SCALE GENOMIC DNA]</scope>
    <source>
        <strain evidence="6">4Y35</strain>
    </source>
</reference>
<feature type="modified residue" description="4-aspartylphosphate" evidence="3">
    <location>
        <position position="54"/>
    </location>
</feature>
<dbReference type="InterPro" id="IPR058245">
    <property type="entry name" value="NreC/VraR/RcsB-like_REC"/>
</dbReference>
<dbReference type="GO" id="GO:0003677">
    <property type="term" value="F:DNA binding"/>
    <property type="evidence" value="ECO:0007669"/>
    <property type="project" value="UniProtKB-KW"/>
</dbReference>
<dbReference type="PROSITE" id="PS50043">
    <property type="entry name" value="HTH_LUXR_2"/>
    <property type="match status" value="1"/>
</dbReference>
<evidence type="ECO:0000259" key="4">
    <source>
        <dbReference type="PROSITE" id="PS50043"/>
    </source>
</evidence>
<dbReference type="PRINTS" id="PR00038">
    <property type="entry name" value="HTHLUXR"/>
</dbReference>
<dbReference type="RefSeq" id="WP_186741109.1">
    <property type="nucleotide sequence ID" value="NZ_CP060394.1"/>
</dbReference>
<evidence type="ECO:0000313" key="7">
    <source>
        <dbReference type="Proteomes" id="UP000515312"/>
    </source>
</evidence>
<evidence type="ECO:0000256" key="2">
    <source>
        <dbReference type="ARBA" id="ARBA00023125"/>
    </source>
</evidence>
<dbReference type="GO" id="GO:0006355">
    <property type="term" value="P:regulation of DNA-templated transcription"/>
    <property type="evidence" value="ECO:0007669"/>
    <property type="project" value="InterPro"/>
</dbReference>
<gene>
    <name evidence="6" type="ORF">H7849_17520</name>
</gene>
<dbReference type="SMART" id="SM00448">
    <property type="entry name" value="REC"/>
    <property type="match status" value="1"/>
</dbReference>
<evidence type="ECO:0000256" key="3">
    <source>
        <dbReference type="PROSITE-ProRule" id="PRU00169"/>
    </source>
</evidence>
<dbReference type="InterPro" id="IPR039420">
    <property type="entry name" value="WalR-like"/>
</dbReference>
<dbReference type="PROSITE" id="PS50110">
    <property type="entry name" value="RESPONSE_REGULATORY"/>
    <property type="match status" value="1"/>
</dbReference>